<keyword evidence="2" id="KW-0472">Membrane</keyword>
<evidence type="ECO:0000256" key="1">
    <source>
        <dbReference type="SAM" id="MobiDB-lite"/>
    </source>
</evidence>
<accession>A0A078B901</accession>
<dbReference type="Proteomes" id="UP000039865">
    <property type="component" value="Unassembled WGS sequence"/>
</dbReference>
<sequence length="411" mass="48005">MDKLLNQLIKLVSEDDDIIDPDGIRSCEDDEVGELYKCKFNLVNQRSFGIECFRQWVILLLSIGMIAFFSYCLYKLYKTQRAFTFDFLMILIETFKFIFIQMITLLLIMIFQSQIRAIVCANFIKKALVATQQEHKLNQSNKSEDEQIIGLLDDQKQKQCLELQIKRLSIGYLLFAIFDLMLLGIGNVIDSNEHQVFFCVESWYLLYIEAPAVWFILFHMLFFYVFSILIWYIFYQIPNQHGLIKRMYAKDLRMTQNYKSTISTGNLKESEVVEEFMKATQNTEIAPVSPLLRKITVINDTSPRFITSPNQYSPKNKTMISKQNINFSEVNNYNFQSNLNGSGTSQEFKDVHVEADDISTNNQNTNSEYLLVPNPNINNNQKKKKKYNMFNKPEVTGSVYSKTRNNSKFDN</sequence>
<evidence type="ECO:0008006" key="5">
    <source>
        <dbReference type="Google" id="ProtNLM"/>
    </source>
</evidence>
<reference evidence="3 4" key="1">
    <citation type="submission" date="2014-06" db="EMBL/GenBank/DDBJ databases">
        <authorList>
            <person name="Swart Estienne"/>
        </authorList>
    </citation>
    <scope>NUCLEOTIDE SEQUENCE [LARGE SCALE GENOMIC DNA]</scope>
    <source>
        <strain evidence="3 4">130c</strain>
    </source>
</reference>
<evidence type="ECO:0000313" key="4">
    <source>
        <dbReference type="Proteomes" id="UP000039865"/>
    </source>
</evidence>
<keyword evidence="2" id="KW-1133">Transmembrane helix</keyword>
<dbReference type="EMBL" id="CCKQ01018975">
    <property type="protein sequence ID" value="CDW90980.1"/>
    <property type="molecule type" value="Genomic_DNA"/>
</dbReference>
<dbReference type="AlphaFoldDB" id="A0A078B901"/>
<keyword evidence="2" id="KW-0812">Transmembrane</keyword>
<feature type="transmembrane region" description="Helical" evidence="2">
    <location>
        <begin position="168"/>
        <end position="189"/>
    </location>
</feature>
<evidence type="ECO:0000256" key="2">
    <source>
        <dbReference type="SAM" id="Phobius"/>
    </source>
</evidence>
<evidence type="ECO:0000313" key="3">
    <source>
        <dbReference type="EMBL" id="CDW90980.1"/>
    </source>
</evidence>
<keyword evidence="4" id="KW-1185">Reference proteome</keyword>
<protein>
    <recommendedName>
        <fullName evidence="5">Transmembrane protein</fullName>
    </recommendedName>
</protein>
<feature type="compositionally biased region" description="Polar residues" evidence="1">
    <location>
        <begin position="398"/>
        <end position="411"/>
    </location>
</feature>
<dbReference type="InParanoid" id="A0A078B901"/>
<feature type="compositionally biased region" description="Polar residues" evidence="1">
    <location>
        <begin position="359"/>
        <end position="368"/>
    </location>
</feature>
<name>A0A078B901_STYLE</name>
<proteinExistence type="predicted"/>
<feature type="transmembrane region" description="Helical" evidence="2">
    <location>
        <begin position="56"/>
        <end position="77"/>
    </location>
</feature>
<feature type="region of interest" description="Disordered" evidence="1">
    <location>
        <begin position="359"/>
        <end position="411"/>
    </location>
</feature>
<feature type="transmembrane region" description="Helical" evidence="2">
    <location>
        <begin position="83"/>
        <end position="108"/>
    </location>
</feature>
<organism evidence="3 4">
    <name type="scientific">Stylonychia lemnae</name>
    <name type="common">Ciliate</name>
    <dbReference type="NCBI Taxonomy" id="5949"/>
    <lineage>
        <taxon>Eukaryota</taxon>
        <taxon>Sar</taxon>
        <taxon>Alveolata</taxon>
        <taxon>Ciliophora</taxon>
        <taxon>Intramacronucleata</taxon>
        <taxon>Spirotrichea</taxon>
        <taxon>Stichotrichia</taxon>
        <taxon>Sporadotrichida</taxon>
        <taxon>Oxytrichidae</taxon>
        <taxon>Stylonychinae</taxon>
        <taxon>Stylonychia</taxon>
    </lineage>
</organism>
<feature type="transmembrane region" description="Helical" evidence="2">
    <location>
        <begin position="212"/>
        <end position="235"/>
    </location>
</feature>
<gene>
    <name evidence="3" type="primary">Contig2245.g2409</name>
    <name evidence="3" type="ORF">STYLEM_20128</name>
</gene>